<sequence length="158" mass="17758">MATTKKLRYAIDEDQHPATWETSVDTEYEEAPPGDFPEVVDADYELAADPDYDDTGQVAYDDIADPDYGDEVAGLMPVTAEKAAEAPAPVTQRPQAGGFTYVLGRAVLPMTQEQSYPIVWRGYLKERHPDTGLLHRVPVYRLADGFWDCYREDELRVV</sequence>
<dbReference type="RefSeq" id="WP_169533639.1">
    <property type="nucleotide sequence ID" value="NZ_JABBGH010000004.1"/>
</dbReference>
<evidence type="ECO:0000313" key="2">
    <source>
        <dbReference type="EMBL" id="NML67933.1"/>
    </source>
</evidence>
<gene>
    <name evidence="2" type="ORF">HHL22_22260</name>
</gene>
<proteinExistence type="predicted"/>
<dbReference type="EMBL" id="JABBGH010000004">
    <property type="protein sequence ID" value="NML67933.1"/>
    <property type="molecule type" value="Genomic_DNA"/>
</dbReference>
<name>A0A7Y0FPE4_9BACT</name>
<keyword evidence="3" id="KW-1185">Reference proteome</keyword>
<evidence type="ECO:0000313" key="3">
    <source>
        <dbReference type="Proteomes" id="UP000559626"/>
    </source>
</evidence>
<organism evidence="2 3">
    <name type="scientific">Hymenobacter polaris</name>
    <dbReference type="NCBI Taxonomy" id="2682546"/>
    <lineage>
        <taxon>Bacteria</taxon>
        <taxon>Pseudomonadati</taxon>
        <taxon>Bacteroidota</taxon>
        <taxon>Cytophagia</taxon>
        <taxon>Cytophagales</taxon>
        <taxon>Hymenobacteraceae</taxon>
        <taxon>Hymenobacter</taxon>
    </lineage>
</organism>
<dbReference type="Proteomes" id="UP000559626">
    <property type="component" value="Unassembled WGS sequence"/>
</dbReference>
<feature type="region of interest" description="Disordered" evidence="1">
    <location>
        <begin position="1"/>
        <end position="35"/>
    </location>
</feature>
<reference evidence="2 3" key="1">
    <citation type="submission" date="2020-04" db="EMBL/GenBank/DDBJ databases">
        <title>Hymenobacter polaris sp. nov., isolated from Arctic soil.</title>
        <authorList>
            <person name="Dahal R.H."/>
        </authorList>
    </citation>
    <scope>NUCLEOTIDE SEQUENCE [LARGE SCALE GENOMIC DNA]</scope>
    <source>
        <strain evidence="2 3">RP-2-7</strain>
    </source>
</reference>
<comment type="caution">
    <text evidence="2">The sequence shown here is derived from an EMBL/GenBank/DDBJ whole genome shotgun (WGS) entry which is preliminary data.</text>
</comment>
<dbReference type="AlphaFoldDB" id="A0A7Y0FPE4"/>
<feature type="compositionally biased region" description="Acidic residues" evidence="1">
    <location>
        <begin position="24"/>
        <end position="35"/>
    </location>
</feature>
<accession>A0A7Y0FPE4</accession>
<evidence type="ECO:0000256" key="1">
    <source>
        <dbReference type="SAM" id="MobiDB-lite"/>
    </source>
</evidence>
<protein>
    <submittedName>
        <fullName evidence="2">Uncharacterized protein</fullName>
    </submittedName>
</protein>